<feature type="domain" description="Heme haloperoxidase family profile" evidence="8">
    <location>
        <begin position="1"/>
        <end position="176"/>
    </location>
</feature>
<evidence type="ECO:0000256" key="3">
    <source>
        <dbReference type="ARBA" id="ARBA00022617"/>
    </source>
</evidence>
<dbReference type="HOGENOM" id="CLU_050230_1_0_1"/>
<reference evidence="9 10" key="1">
    <citation type="submission" date="2014-04" db="EMBL/GenBank/DDBJ databases">
        <authorList>
            <consortium name="DOE Joint Genome Institute"/>
            <person name="Kuo A."/>
            <person name="Kohler A."/>
            <person name="Costa M.D."/>
            <person name="Nagy L.G."/>
            <person name="Floudas D."/>
            <person name="Copeland A."/>
            <person name="Barry K.W."/>
            <person name="Cichocki N."/>
            <person name="Veneault-Fourrey C."/>
            <person name="LaButti K."/>
            <person name="Lindquist E.A."/>
            <person name="Lipzen A."/>
            <person name="Lundell T."/>
            <person name="Morin E."/>
            <person name="Murat C."/>
            <person name="Sun H."/>
            <person name="Tunlid A."/>
            <person name="Henrissat B."/>
            <person name="Grigoriev I.V."/>
            <person name="Hibbett D.S."/>
            <person name="Martin F."/>
            <person name="Nordberg H.P."/>
            <person name="Cantor M.N."/>
            <person name="Hua S.X."/>
        </authorList>
    </citation>
    <scope>NUCLEOTIDE SEQUENCE [LARGE SCALE GENOMIC DNA]</scope>
    <source>
        <strain evidence="9 10">Marx 270</strain>
    </source>
</reference>
<evidence type="ECO:0000256" key="1">
    <source>
        <dbReference type="ARBA" id="ARBA00001970"/>
    </source>
</evidence>
<dbReference type="GO" id="GO:0004601">
    <property type="term" value="F:peroxidase activity"/>
    <property type="evidence" value="ECO:0007669"/>
    <property type="project" value="UniProtKB-KW"/>
</dbReference>
<dbReference type="SUPFAM" id="SSF47571">
    <property type="entry name" value="Cloroperoxidase"/>
    <property type="match status" value="1"/>
</dbReference>
<evidence type="ECO:0000313" key="10">
    <source>
        <dbReference type="Proteomes" id="UP000054217"/>
    </source>
</evidence>
<dbReference type="Pfam" id="PF01328">
    <property type="entry name" value="Peroxidase_2"/>
    <property type="match status" value="1"/>
</dbReference>
<dbReference type="PROSITE" id="PS51405">
    <property type="entry name" value="HEME_HALOPEROXIDASE"/>
    <property type="match status" value="1"/>
</dbReference>
<keyword evidence="10" id="KW-1185">Reference proteome</keyword>
<comment type="cofactor">
    <cofactor evidence="1">
        <name>heme b</name>
        <dbReference type="ChEBI" id="CHEBI:60344"/>
    </cofactor>
</comment>
<dbReference type="AlphaFoldDB" id="A0A0C3JLA8"/>
<dbReference type="EMBL" id="KN832017">
    <property type="protein sequence ID" value="KIN98331.1"/>
    <property type="molecule type" value="Genomic_DNA"/>
</dbReference>
<keyword evidence="5" id="KW-0560">Oxidoreductase</keyword>
<name>A0A0C3JLA8_PISTI</name>
<keyword evidence="3" id="KW-0349">Heme</keyword>
<keyword evidence="4" id="KW-0479">Metal-binding</keyword>
<proteinExistence type="inferred from homology"/>
<dbReference type="GO" id="GO:0046872">
    <property type="term" value="F:metal ion binding"/>
    <property type="evidence" value="ECO:0007669"/>
    <property type="project" value="UniProtKB-KW"/>
</dbReference>
<gene>
    <name evidence="9" type="ORF">M404DRAFT_157989</name>
</gene>
<comment type="similarity">
    <text evidence="7">Belongs to the chloroperoxidase family.</text>
</comment>
<evidence type="ECO:0000313" key="9">
    <source>
        <dbReference type="EMBL" id="KIN98331.1"/>
    </source>
</evidence>
<dbReference type="InterPro" id="IPR000028">
    <property type="entry name" value="Chloroperoxidase"/>
</dbReference>
<keyword evidence="6" id="KW-0408">Iron</keyword>
<keyword evidence="2" id="KW-0575">Peroxidase</keyword>
<evidence type="ECO:0000256" key="6">
    <source>
        <dbReference type="ARBA" id="ARBA00023004"/>
    </source>
</evidence>
<dbReference type="Proteomes" id="UP000054217">
    <property type="component" value="Unassembled WGS sequence"/>
</dbReference>
<protein>
    <recommendedName>
        <fullName evidence="8">Heme haloperoxidase family profile domain-containing protein</fullName>
    </recommendedName>
</protein>
<dbReference type="PANTHER" id="PTHR33577">
    <property type="entry name" value="STERIGMATOCYSTIN BIOSYNTHESIS PEROXIDASE STCC-RELATED"/>
    <property type="match status" value="1"/>
</dbReference>
<sequence length="206" mass="23524">NGCDIKFTELSEKIPLTYNPASSFCSFVPHYATFTLNKCYSKDTFDLHGLNLRNDIEHGASLTRWLHSNQNKRKKHVLYVEELVSLAVGENGSFMTITDMSRILSKRRADFRANNLDYSLSRYHKAFGNANSSTTLRLFRGRTGGLHTLLLERRLPDGWESRIREPNELTMLAFNRTVPPMERDVDESKWAAKDKLGAPTETVVPV</sequence>
<reference evidence="10" key="2">
    <citation type="submission" date="2015-01" db="EMBL/GenBank/DDBJ databases">
        <title>Evolutionary Origins and Diversification of the Mycorrhizal Mutualists.</title>
        <authorList>
            <consortium name="DOE Joint Genome Institute"/>
            <consortium name="Mycorrhizal Genomics Consortium"/>
            <person name="Kohler A."/>
            <person name="Kuo A."/>
            <person name="Nagy L.G."/>
            <person name="Floudas D."/>
            <person name="Copeland A."/>
            <person name="Barry K.W."/>
            <person name="Cichocki N."/>
            <person name="Veneault-Fourrey C."/>
            <person name="LaButti K."/>
            <person name="Lindquist E.A."/>
            <person name="Lipzen A."/>
            <person name="Lundell T."/>
            <person name="Morin E."/>
            <person name="Murat C."/>
            <person name="Riley R."/>
            <person name="Ohm R."/>
            <person name="Sun H."/>
            <person name="Tunlid A."/>
            <person name="Henrissat B."/>
            <person name="Grigoriev I.V."/>
            <person name="Hibbett D.S."/>
            <person name="Martin F."/>
        </authorList>
    </citation>
    <scope>NUCLEOTIDE SEQUENCE [LARGE SCALE GENOMIC DNA]</scope>
    <source>
        <strain evidence="10">Marx 270</strain>
    </source>
</reference>
<dbReference type="Gene3D" id="1.10.489.10">
    <property type="entry name" value="Chloroperoxidase-like"/>
    <property type="match status" value="1"/>
</dbReference>
<evidence type="ECO:0000259" key="8">
    <source>
        <dbReference type="PROSITE" id="PS51405"/>
    </source>
</evidence>
<feature type="non-terminal residue" evidence="9">
    <location>
        <position position="1"/>
    </location>
</feature>
<evidence type="ECO:0000256" key="2">
    <source>
        <dbReference type="ARBA" id="ARBA00022559"/>
    </source>
</evidence>
<accession>A0A0C3JLA8</accession>
<dbReference type="OrthoDB" id="407298at2759"/>
<evidence type="ECO:0000256" key="5">
    <source>
        <dbReference type="ARBA" id="ARBA00023002"/>
    </source>
</evidence>
<evidence type="ECO:0000256" key="4">
    <source>
        <dbReference type="ARBA" id="ARBA00022723"/>
    </source>
</evidence>
<dbReference type="InterPro" id="IPR036851">
    <property type="entry name" value="Chloroperoxidase-like_sf"/>
</dbReference>
<dbReference type="InParanoid" id="A0A0C3JLA8"/>
<evidence type="ECO:0000256" key="7">
    <source>
        <dbReference type="ARBA" id="ARBA00025795"/>
    </source>
</evidence>
<organism evidence="9 10">
    <name type="scientific">Pisolithus tinctorius Marx 270</name>
    <dbReference type="NCBI Taxonomy" id="870435"/>
    <lineage>
        <taxon>Eukaryota</taxon>
        <taxon>Fungi</taxon>
        <taxon>Dikarya</taxon>
        <taxon>Basidiomycota</taxon>
        <taxon>Agaricomycotina</taxon>
        <taxon>Agaricomycetes</taxon>
        <taxon>Agaricomycetidae</taxon>
        <taxon>Boletales</taxon>
        <taxon>Sclerodermatineae</taxon>
        <taxon>Pisolithaceae</taxon>
        <taxon>Pisolithus</taxon>
    </lineage>
</organism>
<dbReference type="PANTHER" id="PTHR33577:SF18">
    <property type="entry name" value="HEME HALOPEROXIDASE FAMILY PROFILE DOMAIN-CONTAINING PROTEIN"/>
    <property type="match status" value="1"/>
</dbReference>